<evidence type="ECO:0000256" key="6">
    <source>
        <dbReference type="SAM" id="MobiDB-lite"/>
    </source>
</evidence>
<dbReference type="InterPro" id="IPR036388">
    <property type="entry name" value="WH-like_DNA-bd_sf"/>
</dbReference>
<evidence type="ECO:0000259" key="7">
    <source>
        <dbReference type="Pfam" id="PF02631"/>
    </source>
</evidence>
<dbReference type="InterPro" id="IPR053926">
    <property type="entry name" value="RecX_HTH_1st"/>
</dbReference>
<dbReference type="Pfam" id="PF02631">
    <property type="entry name" value="RecX_HTH2"/>
    <property type="match status" value="1"/>
</dbReference>
<evidence type="ECO:0000256" key="5">
    <source>
        <dbReference type="HAMAP-Rule" id="MF_01114"/>
    </source>
</evidence>
<dbReference type="AlphaFoldDB" id="A0A939RV30"/>
<sequence>MSPRSRSAAEPPEEGAAAVDPEPEAESVARAILLRQLAGAPRSRHQLAQALARKGVEEGLADRLLDRFTEVGLIDDAEYAQMLVRSQRESRGLARRALAQELRRKGIEDEHAQEALATVDDEAEEESARRLLERRWRSSTGLAPEVKARRAVAMLARKGYGPGLASRLIRELVDAEAAEAWDSGSPVGD</sequence>
<evidence type="ECO:0000313" key="11">
    <source>
        <dbReference type="Proteomes" id="UP000664209"/>
    </source>
</evidence>
<dbReference type="GO" id="GO:0006282">
    <property type="term" value="P:regulation of DNA repair"/>
    <property type="evidence" value="ECO:0007669"/>
    <property type="project" value="UniProtKB-UniRule"/>
</dbReference>
<name>A0A939RV30_9CELL</name>
<organism evidence="10 11">
    <name type="scientific">Actinotalea soli</name>
    <dbReference type="NCBI Taxonomy" id="2819234"/>
    <lineage>
        <taxon>Bacteria</taxon>
        <taxon>Bacillati</taxon>
        <taxon>Actinomycetota</taxon>
        <taxon>Actinomycetes</taxon>
        <taxon>Micrococcales</taxon>
        <taxon>Cellulomonadaceae</taxon>
        <taxon>Actinotalea</taxon>
    </lineage>
</organism>
<feature type="domain" description="RecX third three-helical" evidence="8">
    <location>
        <begin position="124"/>
        <end position="168"/>
    </location>
</feature>
<comment type="similarity">
    <text evidence="2 5">Belongs to the RecX family.</text>
</comment>
<feature type="domain" description="RecX second three-helical" evidence="7">
    <location>
        <begin position="75"/>
        <end position="116"/>
    </location>
</feature>
<keyword evidence="11" id="KW-1185">Reference proteome</keyword>
<comment type="subcellular location">
    <subcellularLocation>
        <location evidence="1 5">Cytoplasm</location>
    </subcellularLocation>
</comment>
<evidence type="ECO:0000259" key="8">
    <source>
        <dbReference type="Pfam" id="PF21981"/>
    </source>
</evidence>
<feature type="domain" description="RecX first three-helical" evidence="9">
    <location>
        <begin position="29"/>
        <end position="67"/>
    </location>
</feature>
<accession>A0A939RV30</accession>
<dbReference type="GO" id="GO:0005737">
    <property type="term" value="C:cytoplasm"/>
    <property type="evidence" value="ECO:0007669"/>
    <property type="project" value="UniProtKB-SubCell"/>
</dbReference>
<feature type="region of interest" description="Disordered" evidence="6">
    <location>
        <begin position="1"/>
        <end position="25"/>
    </location>
</feature>
<comment type="function">
    <text evidence="5">Modulates RecA activity.</text>
</comment>
<dbReference type="PANTHER" id="PTHR33602">
    <property type="entry name" value="REGULATORY PROTEIN RECX FAMILY PROTEIN"/>
    <property type="match status" value="1"/>
</dbReference>
<dbReference type="InterPro" id="IPR003783">
    <property type="entry name" value="Regulatory_RecX"/>
</dbReference>
<feature type="compositionally biased region" description="Low complexity" evidence="6">
    <location>
        <begin position="8"/>
        <end position="20"/>
    </location>
</feature>
<dbReference type="Gene3D" id="1.10.10.10">
    <property type="entry name" value="Winged helix-like DNA-binding domain superfamily/Winged helix DNA-binding domain"/>
    <property type="match status" value="1"/>
</dbReference>
<dbReference type="Pfam" id="PF21982">
    <property type="entry name" value="RecX_HTH1"/>
    <property type="match status" value="1"/>
</dbReference>
<dbReference type="Pfam" id="PF21981">
    <property type="entry name" value="RecX_HTH3"/>
    <property type="match status" value="1"/>
</dbReference>
<dbReference type="HAMAP" id="MF_01114">
    <property type="entry name" value="RecX"/>
    <property type="match status" value="1"/>
</dbReference>
<keyword evidence="4 5" id="KW-0963">Cytoplasm</keyword>
<evidence type="ECO:0000313" key="10">
    <source>
        <dbReference type="EMBL" id="MBO1753309.1"/>
    </source>
</evidence>
<dbReference type="InterPro" id="IPR053925">
    <property type="entry name" value="RecX_HTH_3rd"/>
</dbReference>
<dbReference type="PANTHER" id="PTHR33602:SF1">
    <property type="entry name" value="REGULATORY PROTEIN RECX FAMILY PROTEIN"/>
    <property type="match status" value="1"/>
</dbReference>
<evidence type="ECO:0000256" key="4">
    <source>
        <dbReference type="ARBA" id="ARBA00022490"/>
    </source>
</evidence>
<dbReference type="Proteomes" id="UP000664209">
    <property type="component" value="Unassembled WGS sequence"/>
</dbReference>
<proteinExistence type="inferred from homology"/>
<gene>
    <name evidence="5" type="primary">recX</name>
    <name evidence="10" type="ORF">J4G33_15985</name>
</gene>
<comment type="caution">
    <text evidence="10">The sequence shown here is derived from an EMBL/GenBank/DDBJ whole genome shotgun (WGS) entry which is preliminary data.</text>
</comment>
<dbReference type="InterPro" id="IPR053924">
    <property type="entry name" value="RecX_HTH_2nd"/>
</dbReference>
<evidence type="ECO:0000256" key="1">
    <source>
        <dbReference type="ARBA" id="ARBA00004496"/>
    </source>
</evidence>
<evidence type="ECO:0000256" key="3">
    <source>
        <dbReference type="ARBA" id="ARBA00018111"/>
    </source>
</evidence>
<protein>
    <recommendedName>
        <fullName evidence="3 5">Regulatory protein RecX</fullName>
    </recommendedName>
</protein>
<dbReference type="EMBL" id="JAGEMK010000011">
    <property type="protein sequence ID" value="MBO1753309.1"/>
    <property type="molecule type" value="Genomic_DNA"/>
</dbReference>
<evidence type="ECO:0000259" key="9">
    <source>
        <dbReference type="Pfam" id="PF21982"/>
    </source>
</evidence>
<reference evidence="10" key="1">
    <citation type="submission" date="2021-03" db="EMBL/GenBank/DDBJ databases">
        <title>Actinotalea soli sp. nov., isolated from soil.</title>
        <authorList>
            <person name="Ping W."/>
            <person name="Zhang J."/>
        </authorList>
    </citation>
    <scope>NUCLEOTIDE SEQUENCE</scope>
    <source>
        <strain evidence="10">BY-33</strain>
    </source>
</reference>
<evidence type="ECO:0000256" key="2">
    <source>
        <dbReference type="ARBA" id="ARBA00009695"/>
    </source>
</evidence>